<dbReference type="InterPro" id="IPR014105">
    <property type="entry name" value="Carotenoid/retinoid_OxRdtase"/>
</dbReference>
<dbReference type="STRING" id="1464123.SAMN05444126_101144"/>
<dbReference type="PANTHER" id="PTHR43734:SF1">
    <property type="entry name" value="PHYTOENE DESATURASE"/>
    <property type="match status" value="1"/>
</dbReference>
<dbReference type="GO" id="GO:0016117">
    <property type="term" value="P:carotenoid biosynthetic process"/>
    <property type="evidence" value="ECO:0007669"/>
    <property type="project" value="UniProtKB-KW"/>
</dbReference>
<evidence type="ECO:0000256" key="4">
    <source>
        <dbReference type="ARBA" id="ARBA00038322"/>
    </source>
</evidence>
<evidence type="ECO:0000259" key="6">
    <source>
        <dbReference type="Pfam" id="PF01593"/>
    </source>
</evidence>
<dbReference type="EMBL" id="FOGV01000001">
    <property type="protein sequence ID" value="SER45317.1"/>
    <property type="molecule type" value="Genomic_DNA"/>
</dbReference>
<evidence type="ECO:0000313" key="7">
    <source>
        <dbReference type="EMBL" id="SER45317.1"/>
    </source>
</evidence>
<protein>
    <submittedName>
        <fullName evidence="7">Phytoene desaturase</fullName>
    </submittedName>
</protein>
<accession>A0A1H9PAZ0</accession>
<evidence type="ECO:0000256" key="5">
    <source>
        <dbReference type="RuleBase" id="RU362075"/>
    </source>
</evidence>
<organism evidence="7 8">
    <name type="scientific">Salisediminibacterium halotolerans</name>
    <dbReference type="NCBI Taxonomy" id="517425"/>
    <lineage>
        <taxon>Bacteria</taxon>
        <taxon>Bacillati</taxon>
        <taxon>Bacillota</taxon>
        <taxon>Bacilli</taxon>
        <taxon>Bacillales</taxon>
        <taxon>Bacillaceae</taxon>
        <taxon>Salisediminibacterium</taxon>
    </lineage>
</organism>
<dbReference type="GO" id="GO:0016491">
    <property type="term" value="F:oxidoreductase activity"/>
    <property type="evidence" value="ECO:0007669"/>
    <property type="project" value="UniProtKB-KW"/>
</dbReference>
<dbReference type="PANTHER" id="PTHR43734">
    <property type="entry name" value="PHYTOENE DESATURASE"/>
    <property type="match status" value="1"/>
</dbReference>
<comment type="pathway">
    <text evidence="1 5">Carotenoid biosynthesis.</text>
</comment>
<dbReference type="Proteomes" id="UP000199318">
    <property type="component" value="Unassembled WGS sequence"/>
</dbReference>
<dbReference type="SUPFAM" id="SSF51905">
    <property type="entry name" value="FAD/NAD(P)-binding domain"/>
    <property type="match status" value="1"/>
</dbReference>
<dbReference type="Pfam" id="PF01593">
    <property type="entry name" value="Amino_oxidase"/>
    <property type="match status" value="1"/>
</dbReference>
<keyword evidence="8" id="KW-1185">Reference proteome</keyword>
<dbReference type="OrthoDB" id="9814556at2"/>
<dbReference type="AlphaFoldDB" id="A0A1H9PAZ0"/>
<dbReference type="RefSeq" id="WP_093071610.1">
    <property type="nucleotide sequence ID" value="NZ_FOGV01000001.1"/>
</dbReference>
<feature type="domain" description="Amine oxidase" evidence="6">
    <location>
        <begin position="10"/>
        <end position="463"/>
    </location>
</feature>
<dbReference type="InterPro" id="IPR036188">
    <property type="entry name" value="FAD/NAD-bd_sf"/>
</dbReference>
<dbReference type="InterPro" id="IPR002937">
    <property type="entry name" value="Amino_oxidase"/>
</dbReference>
<gene>
    <name evidence="7" type="ORF">SAMN05444126_101144</name>
</gene>
<dbReference type="NCBIfam" id="TIGR02734">
    <property type="entry name" value="crtI_fam"/>
    <property type="match status" value="1"/>
</dbReference>
<dbReference type="Gene3D" id="3.50.50.60">
    <property type="entry name" value="FAD/NAD(P)-binding domain"/>
    <property type="match status" value="2"/>
</dbReference>
<evidence type="ECO:0000256" key="2">
    <source>
        <dbReference type="ARBA" id="ARBA00022746"/>
    </source>
</evidence>
<keyword evidence="2 5" id="KW-0125">Carotenoid biosynthesis</keyword>
<comment type="similarity">
    <text evidence="4">Belongs to the carotenoid/retinoid oxidoreductase family. CrtN subfamily.</text>
</comment>
<evidence type="ECO:0000256" key="3">
    <source>
        <dbReference type="ARBA" id="ARBA00023002"/>
    </source>
</evidence>
<evidence type="ECO:0000256" key="1">
    <source>
        <dbReference type="ARBA" id="ARBA00004829"/>
    </source>
</evidence>
<comment type="caution">
    <text evidence="7">The sequence shown here is derived from an EMBL/GenBank/DDBJ whole genome shotgun (WGS) entry which is preliminary data.</text>
</comment>
<name>A0A1H9PAZ0_9BACI</name>
<proteinExistence type="inferred from homology"/>
<keyword evidence="3 5" id="KW-0560">Oxidoreductase</keyword>
<sequence>MKTAVIGGGIGGMITALYLEQRGDDVTIYDDKSRLGGRLGFAEHENFKIDIGPTIVLLPDMIETVLNDVGIDPGKLKMERIDPVYPLHFRDGTTITKWSEPNNQKEEIERLFPGQGKNFTRYMEDMNERFTEGKKAFLDKSFVRKRAFWTKNNLRTLYKLRAYRTVEQQAKKYFDEQKLQEAFSLQTLYIGGSPASTPAMYSLVPFSEHQHGIWYIHGGYGRLAELLAETLTYRNITIQLETKVQKIEMDEQLKRAKSLVTDRGREVFDRFVLNGDFPVAEKLVKEKPSRSYEPSSGCLLMFFGLNGALPTDHVHQFFMGDELQEQMNDIFHRRVLPKDPSFYVFNPSLIDDTLAPKGQSSVYILVPVPAACYNISRSEYLQLAEKMIGEVTERVDREFREKIVWRETRTPLEAENEGMFAGGSFGLAPTLLQSGVFRPQVKPYDYENIYAVGASVHPGGGIPIVMHGAKLLAEWIDEEEKYNTGVGQKNEVNL</sequence>
<reference evidence="8" key="1">
    <citation type="submission" date="2016-10" db="EMBL/GenBank/DDBJ databases">
        <authorList>
            <person name="de Groot N.N."/>
        </authorList>
    </citation>
    <scope>NUCLEOTIDE SEQUENCE [LARGE SCALE GENOMIC DNA]</scope>
    <source>
        <strain evidence="8">10nlg</strain>
    </source>
</reference>
<evidence type="ECO:0000313" key="8">
    <source>
        <dbReference type="Proteomes" id="UP000199318"/>
    </source>
</evidence>